<dbReference type="STRING" id="1447875.A0A2B7X5H0"/>
<evidence type="ECO:0000313" key="10">
    <source>
        <dbReference type="Proteomes" id="UP000223968"/>
    </source>
</evidence>
<comment type="pathway">
    <text evidence="2">Siderophore biosynthesis.</text>
</comment>
<evidence type="ECO:0008006" key="11">
    <source>
        <dbReference type="Google" id="ProtNLM"/>
    </source>
</evidence>
<proteinExistence type="inferred from homology"/>
<dbReference type="InterPro" id="IPR001753">
    <property type="entry name" value="Enoyl-CoA_hydra/iso"/>
</dbReference>
<dbReference type="CDD" id="cd06558">
    <property type="entry name" value="crotonase-like"/>
    <property type="match status" value="1"/>
</dbReference>
<accession>A0A2B7X5H0</accession>
<dbReference type="AlphaFoldDB" id="A0A2B7X5H0"/>
<evidence type="ECO:0000256" key="8">
    <source>
        <dbReference type="SAM" id="MobiDB-lite"/>
    </source>
</evidence>
<dbReference type="PROSITE" id="PS00166">
    <property type="entry name" value="ENOYL_COA_HYDRATASE"/>
    <property type="match status" value="1"/>
</dbReference>
<organism evidence="9 10">
    <name type="scientific">Helicocarpus griseus UAMH5409</name>
    <dbReference type="NCBI Taxonomy" id="1447875"/>
    <lineage>
        <taxon>Eukaryota</taxon>
        <taxon>Fungi</taxon>
        <taxon>Dikarya</taxon>
        <taxon>Ascomycota</taxon>
        <taxon>Pezizomycotina</taxon>
        <taxon>Eurotiomycetes</taxon>
        <taxon>Eurotiomycetidae</taxon>
        <taxon>Onygenales</taxon>
        <taxon>Ajellomycetaceae</taxon>
        <taxon>Helicocarpus</taxon>
    </lineage>
</organism>
<keyword evidence="4" id="KW-0576">Peroxisome</keyword>
<keyword evidence="6" id="KW-0456">Lyase</keyword>
<dbReference type="GO" id="GO:0005777">
    <property type="term" value="C:peroxisome"/>
    <property type="evidence" value="ECO:0007669"/>
    <property type="project" value="UniProtKB-SubCell"/>
</dbReference>
<dbReference type="EMBL" id="PDNB01000141">
    <property type="protein sequence ID" value="PGH03982.1"/>
    <property type="molecule type" value="Genomic_DNA"/>
</dbReference>
<dbReference type="OrthoDB" id="2139957at2759"/>
<dbReference type="Gene3D" id="1.10.12.10">
    <property type="entry name" value="Lyase 2-enoyl-coa Hydratase, Chain A, domain 2"/>
    <property type="match status" value="1"/>
</dbReference>
<dbReference type="Proteomes" id="UP000223968">
    <property type="component" value="Unassembled WGS sequence"/>
</dbReference>
<dbReference type="Gene3D" id="3.90.226.10">
    <property type="entry name" value="2-enoyl-CoA Hydratase, Chain A, domain 1"/>
    <property type="match status" value="1"/>
</dbReference>
<reference evidence="9 10" key="1">
    <citation type="submission" date="2017-10" db="EMBL/GenBank/DDBJ databases">
        <title>Comparative genomics in systemic dimorphic fungi from Ajellomycetaceae.</title>
        <authorList>
            <person name="Munoz J.F."/>
            <person name="Mcewen J.G."/>
            <person name="Clay O.K."/>
            <person name="Cuomo C.A."/>
        </authorList>
    </citation>
    <scope>NUCLEOTIDE SEQUENCE [LARGE SCALE GENOMIC DNA]</scope>
    <source>
        <strain evidence="9 10">UAMH5409</strain>
    </source>
</reference>
<comment type="subcellular location">
    <subcellularLocation>
        <location evidence="1">Peroxisome</location>
    </subcellularLocation>
</comment>
<dbReference type="PANTHER" id="PTHR11941">
    <property type="entry name" value="ENOYL-COA HYDRATASE-RELATED"/>
    <property type="match status" value="1"/>
</dbReference>
<dbReference type="InterPro" id="IPR029045">
    <property type="entry name" value="ClpP/crotonase-like_dom_sf"/>
</dbReference>
<evidence type="ECO:0000256" key="5">
    <source>
        <dbReference type="ARBA" id="ARBA00023235"/>
    </source>
</evidence>
<evidence type="ECO:0000256" key="4">
    <source>
        <dbReference type="ARBA" id="ARBA00023140"/>
    </source>
</evidence>
<feature type="region of interest" description="Disordered" evidence="8">
    <location>
        <begin position="85"/>
        <end position="105"/>
    </location>
</feature>
<comment type="caution">
    <text evidence="9">The sequence shown here is derived from an EMBL/GenBank/DDBJ whole genome shotgun (WGS) entry which is preliminary data.</text>
</comment>
<name>A0A2B7X5H0_9EURO</name>
<protein>
    <recommendedName>
        <fullName evidence="11">Enoyl-CoA hydratase</fullName>
    </recommendedName>
</protein>
<comment type="similarity">
    <text evidence="3 7">Belongs to the enoyl-CoA hydratase/isomerase family.</text>
</comment>
<evidence type="ECO:0000256" key="7">
    <source>
        <dbReference type="RuleBase" id="RU003707"/>
    </source>
</evidence>
<keyword evidence="10" id="KW-1185">Reference proteome</keyword>
<evidence type="ECO:0000313" key="9">
    <source>
        <dbReference type="EMBL" id="PGH03982.1"/>
    </source>
</evidence>
<dbReference type="InterPro" id="IPR014748">
    <property type="entry name" value="Enoyl-CoA_hydra_C"/>
</dbReference>
<keyword evidence="5" id="KW-0413">Isomerase</keyword>
<dbReference type="FunFam" id="3.90.226.10:FF:000074">
    <property type="entry name" value="Enoyl-CoA hydratase (AFU_orthologue AFUA_2G10650)"/>
    <property type="match status" value="1"/>
</dbReference>
<gene>
    <name evidence="9" type="ORF">AJ79_07214</name>
</gene>
<evidence type="ECO:0000256" key="1">
    <source>
        <dbReference type="ARBA" id="ARBA00004275"/>
    </source>
</evidence>
<evidence type="ECO:0000256" key="3">
    <source>
        <dbReference type="ARBA" id="ARBA00005254"/>
    </source>
</evidence>
<sequence>MPSFETPPPQSSAYLLSYPAPGVLLVTINRPKHMNSIPFQGHWDLHTLWRWFDEEPSLQVSVVTGAGDKAFCAGQDLLEIERNSKNPPTQEYLKGHPPSGFAGLSRRKGKKPVIAAVNGFAFGGGFELCLNCDMVVASPRAKFSLPEAKRGVYAGAGGLPRLTNIAGLQIASEVALTGRNISAEEAKSWHLVNRISKTHESLMDEALALAKEITLVSPDAIIITRAGIRETWEVGDVTKAEQNTQERYGKGLMEGQNLREGLAAFREKRKPNWVKPNL</sequence>
<dbReference type="PANTHER" id="PTHR11941:SF68">
    <property type="entry name" value="CARNITINYL-COA DEHYDRATASE"/>
    <property type="match status" value="1"/>
</dbReference>
<dbReference type="GO" id="GO:0005739">
    <property type="term" value="C:mitochondrion"/>
    <property type="evidence" value="ECO:0007669"/>
    <property type="project" value="TreeGrafter"/>
</dbReference>
<dbReference type="GO" id="GO:0016853">
    <property type="term" value="F:isomerase activity"/>
    <property type="evidence" value="ECO:0007669"/>
    <property type="project" value="UniProtKB-KW"/>
</dbReference>
<dbReference type="GO" id="GO:0016829">
    <property type="term" value="F:lyase activity"/>
    <property type="evidence" value="ECO:0007669"/>
    <property type="project" value="UniProtKB-KW"/>
</dbReference>
<dbReference type="GO" id="GO:0006635">
    <property type="term" value="P:fatty acid beta-oxidation"/>
    <property type="evidence" value="ECO:0007669"/>
    <property type="project" value="TreeGrafter"/>
</dbReference>
<dbReference type="InterPro" id="IPR018376">
    <property type="entry name" value="Enoyl-CoA_hyd/isom_CS"/>
</dbReference>
<evidence type="ECO:0000256" key="6">
    <source>
        <dbReference type="ARBA" id="ARBA00023239"/>
    </source>
</evidence>
<dbReference type="SUPFAM" id="SSF52096">
    <property type="entry name" value="ClpP/crotonase"/>
    <property type="match status" value="1"/>
</dbReference>
<dbReference type="Pfam" id="PF00378">
    <property type="entry name" value="ECH_1"/>
    <property type="match status" value="1"/>
</dbReference>
<evidence type="ECO:0000256" key="2">
    <source>
        <dbReference type="ARBA" id="ARBA00004924"/>
    </source>
</evidence>